<evidence type="ECO:0000313" key="2">
    <source>
        <dbReference type="EMBL" id="KAK1343786.1"/>
    </source>
</evidence>
<name>A0AA40LRT2_CNENI</name>
<gene>
    <name evidence="2" type="ORF">QTO34_014339</name>
</gene>
<reference evidence="2" key="1">
    <citation type="submission" date="2023-06" db="EMBL/GenBank/DDBJ databases">
        <title>Reference genome for the Northern bat (Eptesicus nilssonii), a most northern bat species.</title>
        <authorList>
            <person name="Laine V.N."/>
            <person name="Pulliainen A.T."/>
            <person name="Lilley T.M."/>
        </authorList>
    </citation>
    <scope>NUCLEOTIDE SEQUENCE</scope>
    <source>
        <strain evidence="2">BLF_Eptnil</strain>
        <tissue evidence="2">Kidney</tissue>
    </source>
</reference>
<dbReference type="SUPFAM" id="SSF56672">
    <property type="entry name" value="DNA/RNA polymerases"/>
    <property type="match status" value="1"/>
</dbReference>
<evidence type="ECO:0000259" key="1">
    <source>
        <dbReference type="Pfam" id="PF17919"/>
    </source>
</evidence>
<dbReference type="PANTHER" id="PTHR33064">
    <property type="entry name" value="POL PROTEIN"/>
    <property type="match status" value="1"/>
</dbReference>
<sequence>MKTRTERKQAHLTADSGISGSSRVLLNLISGFSDLAKPLYEALKGEEKAPINGGSEQEKAFSTIKAKITEAPALGLPDVTRDFNLFIHESNEVALGVLTQEFGPWQRAVAYLSKQIDPVASG</sequence>
<dbReference type="Pfam" id="PF17919">
    <property type="entry name" value="RT_RNaseH_2"/>
    <property type="match status" value="1"/>
</dbReference>
<dbReference type="Proteomes" id="UP001177744">
    <property type="component" value="Unassembled WGS sequence"/>
</dbReference>
<feature type="domain" description="Reverse transcriptase/retrotransposon-derived protein RNase H-like" evidence="1">
    <location>
        <begin position="55"/>
        <end position="118"/>
    </location>
</feature>
<dbReference type="InterPro" id="IPR043502">
    <property type="entry name" value="DNA/RNA_pol_sf"/>
</dbReference>
<dbReference type="InterPro" id="IPR043128">
    <property type="entry name" value="Rev_trsase/Diguanyl_cyclase"/>
</dbReference>
<dbReference type="AlphaFoldDB" id="A0AA40LRT2"/>
<protein>
    <recommendedName>
        <fullName evidence="1">Reverse transcriptase/retrotransposon-derived protein RNase H-like domain-containing protein</fullName>
    </recommendedName>
</protein>
<dbReference type="PANTHER" id="PTHR33064:SF37">
    <property type="entry name" value="RIBONUCLEASE H"/>
    <property type="match status" value="1"/>
</dbReference>
<evidence type="ECO:0000313" key="3">
    <source>
        <dbReference type="Proteomes" id="UP001177744"/>
    </source>
</evidence>
<dbReference type="InterPro" id="IPR051320">
    <property type="entry name" value="Viral_Replic_Matur_Polypro"/>
</dbReference>
<dbReference type="InterPro" id="IPR041577">
    <property type="entry name" value="RT_RNaseH_2"/>
</dbReference>
<dbReference type="Gene3D" id="3.30.70.270">
    <property type="match status" value="1"/>
</dbReference>
<keyword evidence="3" id="KW-1185">Reference proteome</keyword>
<accession>A0AA40LRT2</accession>
<comment type="caution">
    <text evidence="2">The sequence shown here is derived from an EMBL/GenBank/DDBJ whole genome shotgun (WGS) entry which is preliminary data.</text>
</comment>
<dbReference type="Gene3D" id="3.10.20.370">
    <property type="match status" value="1"/>
</dbReference>
<proteinExistence type="predicted"/>
<organism evidence="2 3">
    <name type="scientific">Cnephaeus nilssonii</name>
    <name type="common">Northern bat</name>
    <name type="synonym">Eptesicus nilssonii</name>
    <dbReference type="NCBI Taxonomy" id="3371016"/>
    <lineage>
        <taxon>Eukaryota</taxon>
        <taxon>Metazoa</taxon>
        <taxon>Chordata</taxon>
        <taxon>Craniata</taxon>
        <taxon>Vertebrata</taxon>
        <taxon>Euteleostomi</taxon>
        <taxon>Mammalia</taxon>
        <taxon>Eutheria</taxon>
        <taxon>Laurasiatheria</taxon>
        <taxon>Chiroptera</taxon>
        <taxon>Yangochiroptera</taxon>
        <taxon>Vespertilionidae</taxon>
        <taxon>Cnephaeus</taxon>
    </lineage>
</organism>
<dbReference type="EMBL" id="JAULJE010000004">
    <property type="protein sequence ID" value="KAK1343786.1"/>
    <property type="molecule type" value="Genomic_DNA"/>
</dbReference>